<sequence length="239" mass="26452">MIMHVIPISDWPGRSINCKVFALTTSSGATVCLLGANTSTVQTSPVGISSALYYDDAFVPAGYTIAMLTDEIHFLKFPGVATNYNAALDYCKTDGARLVVDDKGLAWHDRIMQIVLPLVTTTFWLGGEDLDGDHVYKWIDGLDGTTSWNLSDGHNLNHVRIQPETRSPSELRRPVPRIASGRSAERPHGPSSWRTSNPSSFFRGRLAVRSHDCRSRPTTDRVVLIEPIRIRPELEAASY</sequence>
<dbReference type="InterPro" id="IPR016186">
    <property type="entry name" value="C-type_lectin-like/link_sf"/>
</dbReference>
<dbReference type="EMBL" id="LR900924">
    <property type="protein sequence ID" value="CAD7247295.1"/>
    <property type="molecule type" value="Genomic_DNA"/>
</dbReference>
<organism evidence="2">
    <name type="scientific">Darwinula stevensoni</name>
    <dbReference type="NCBI Taxonomy" id="69355"/>
    <lineage>
        <taxon>Eukaryota</taxon>
        <taxon>Metazoa</taxon>
        <taxon>Ecdysozoa</taxon>
        <taxon>Arthropoda</taxon>
        <taxon>Crustacea</taxon>
        <taxon>Oligostraca</taxon>
        <taxon>Ostracoda</taxon>
        <taxon>Podocopa</taxon>
        <taxon>Podocopida</taxon>
        <taxon>Darwinulocopina</taxon>
        <taxon>Darwinuloidea</taxon>
        <taxon>Darwinulidae</taxon>
        <taxon>Darwinula</taxon>
    </lineage>
</organism>
<feature type="compositionally biased region" description="Basic and acidic residues" evidence="1">
    <location>
        <begin position="164"/>
        <end position="173"/>
    </location>
</feature>
<dbReference type="CDD" id="cd00037">
    <property type="entry name" value="CLECT"/>
    <property type="match status" value="1"/>
</dbReference>
<accession>A0A7R9A7B0</accession>
<name>A0A7R9A7B0_9CRUS</name>
<reference evidence="2" key="1">
    <citation type="submission" date="2020-11" db="EMBL/GenBank/DDBJ databases">
        <authorList>
            <person name="Tran Van P."/>
        </authorList>
    </citation>
    <scope>NUCLEOTIDE SEQUENCE</scope>
</reference>
<feature type="region of interest" description="Disordered" evidence="1">
    <location>
        <begin position="164"/>
        <end position="197"/>
    </location>
</feature>
<proteinExistence type="predicted"/>
<dbReference type="Gene3D" id="3.10.100.10">
    <property type="entry name" value="Mannose-Binding Protein A, subunit A"/>
    <property type="match status" value="1"/>
</dbReference>
<dbReference type="Proteomes" id="UP000677054">
    <property type="component" value="Unassembled WGS sequence"/>
</dbReference>
<dbReference type="EMBL" id="CAJPEV010001407">
    <property type="protein sequence ID" value="CAG0892476.1"/>
    <property type="molecule type" value="Genomic_DNA"/>
</dbReference>
<evidence type="ECO:0008006" key="4">
    <source>
        <dbReference type="Google" id="ProtNLM"/>
    </source>
</evidence>
<dbReference type="InterPro" id="IPR016187">
    <property type="entry name" value="CTDL_fold"/>
</dbReference>
<dbReference type="AlphaFoldDB" id="A0A7R9A7B0"/>
<keyword evidence="3" id="KW-1185">Reference proteome</keyword>
<protein>
    <recommendedName>
        <fullName evidence="4">C-type lectin domain-containing protein</fullName>
    </recommendedName>
</protein>
<evidence type="ECO:0000313" key="2">
    <source>
        <dbReference type="EMBL" id="CAD7247295.1"/>
    </source>
</evidence>
<dbReference type="SUPFAM" id="SSF56436">
    <property type="entry name" value="C-type lectin-like"/>
    <property type="match status" value="1"/>
</dbReference>
<gene>
    <name evidence="2" type="ORF">DSTB1V02_LOCUS7129</name>
</gene>
<evidence type="ECO:0000313" key="3">
    <source>
        <dbReference type="Proteomes" id="UP000677054"/>
    </source>
</evidence>
<evidence type="ECO:0000256" key="1">
    <source>
        <dbReference type="SAM" id="MobiDB-lite"/>
    </source>
</evidence>